<reference evidence="2" key="1">
    <citation type="submission" date="2021-01" db="EMBL/GenBank/DDBJ databases">
        <authorList>
            <consortium name="Genoscope - CEA"/>
            <person name="William W."/>
        </authorList>
    </citation>
    <scope>NUCLEOTIDE SEQUENCE</scope>
</reference>
<evidence type="ECO:0000256" key="1">
    <source>
        <dbReference type="SAM" id="Phobius"/>
    </source>
</evidence>
<keyword evidence="1" id="KW-1133">Transmembrane helix</keyword>
<dbReference type="EMBL" id="CAJJDO010000033">
    <property type="protein sequence ID" value="CAD8159255.1"/>
    <property type="molecule type" value="Genomic_DNA"/>
</dbReference>
<comment type="caution">
    <text evidence="2">The sequence shown here is derived from an EMBL/GenBank/DDBJ whole genome shotgun (WGS) entry which is preliminary data.</text>
</comment>
<evidence type="ECO:0008006" key="4">
    <source>
        <dbReference type="Google" id="ProtNLM"/>
    </source>
</evidence>
<feature type="transmembrane region" description="Helical" evidence="1">
    <location>
        <begin position="90"/>
        <end position="111"/>
    </location>
</feature>
<evidence type="ECO:0000313" key="2">
    <source>
        <dbReference type="EMBL" id="CAD8159255.1"/>
    </source>
</evidence>
<keyword evidence="3" id="KW-1185">Reference proteome</keyword>
<evidence type="ECO:0000313" key="3">
    <source>
        <dbReference type="Proteomes" id="UP000689195"/>
    </source>
</evidence>
<name>A0A8S1U1T8_9CILI</name>
<dbReference type="Proteomes" id="UP000689195">
    <property type="component" value="Unassembled WGS sequence"/>
</dbReference>
<keyword evidence="1" id="KW-0472">Membrane</keyword>
<sequence length="175" mass="20436">MFDQVQSKQLIAKVNQKGKTVKKAYPERCLDLRINKGILEVKKQISKIKGPLSSSSLIILTATTVFFCQSKNNQKQIYLLIEQQISIKQCYQSLIFALLLLINHIYFIVIFNQLLPFNLNSINHEKQVKKQQFIENKNINDNSVSFVLNQYTQIKYCLLAEFQKLISNLLIYKLY</sequence>
<accession>A0A8S1U1T8</accession>
<proteinExistence type="predicted"/>
<organism evidence="2 3">
    <name type="scientific">Paramecium pentaurelia</name>
    <dbReference type="NCBI Taxonomy" id="43138"/>
    <lineage>
        <taxon>Eukaryota</taxon>
        <taxon>Sar</taxon>
        <taxon>Alveolata</taxon>
        <taxon>Ciliophora</taxon>
        <taxon>Intramacronucleata</taxon>
        <taxon>Oligohymenophorea</taxon>
        <taxon>Peniculida</taxon>
        <taxon>Parameciidae</taxon>
        <taxon>Paramecium</taxon>
    </lineage>
</organism>
<gene>
    <name evidence="2" type="ORF">PPENT_87.1.T0330037</name>
</gene>
<keyword evidence="1" id="KW-0812">Transmembrane</keyword>
<dbReference type="AlphaFoldDB" id="A0A8S1U1T8"/>
<protein>
    <recommendedName>
        <fullName evidence="4">Transmembrane protein</fullName>
    </recommendedName>
</protein>